<feature type="compositionally biased region" description="Basic and acidic residues" evidence="1">
    <location>
        <begin position="54"/>
        <end position="64"/>
    </location>
</feature>
<keyword evidence="3" id="KW-1185">Reference proteome</keyword>
<evidence type="ECO:0000256" key="1">
    <source>
        <dbReference type="SAM" id="MobiDB-lite"/>
    </source>
</evidence>
<evidence type="ECO:0000313" key="2">
    <source>
        <dbReference type="EMBL" id="GFQ65186.1"/>
    </source>
</evidence>
<reference evidence="2" key="1">
    <citation type="submission" date="2020-07" db="EMBL/GenBank/DDBJ databases">
        <title>Multicomponent nature underlies the extraordinary mechanical properties of spider dragline silk.</title>
        <authorList>
            <person name="Kono N."/>
            <person name="Nakamura H."/>
            <person name="Mori M."/>
            <person name="Yoshida Y."/>
            <person name="Ohtoshi R."/>
            <person name="Malay A.D."/>
            <person name="Moran D.A.P."/>
            <person name="Tomita M."/>
            <person name="Numata K."/>
            <person name="Arakawa K."/>
        </authorList>
    </citation>
    <scope>NUCLEOTIDE SEQUENCE</scope>
</reference>
<dbReference type="EMBL" id="BMAO01030020">
    <property type="protein sequence ID" value="GFQ65186.1"/>
    <property type="molecule type" value="Genomic_DNA"/>
</dbReference>
<name>A0A8X6EZC6_TRICU</name>
<gene>
    <name evidence="2" type="ORF">TNCT_341461</name>
</gene>
<dbReference type="AlphaFoldDB" id="A0A8X6EZC6"/>
<feature type="region of interest" description="Disordered" evidence="1">
    <location>
        <begin position="49"/>
        <end position="72"/>
    </location>
</feature>
<comment type="caution">
    <text evidence="2">The sequence shown here is derived from an EMBL/GenBank/DDBJ whole genome shotgun (WGS) entry which is preliminary data.</text>
</comment>
<accession>A0A8X6EZC6</accession>
<evidence type="ECO:0000313" key="3">
    <source>
        <dbReference type="Proteomes" id="UP000887116"/>
    </source>
</evidence>
<organism evidence="2 3">
    <name type="scientific">Trichonephila clavata</name>
    <name type="common">Joro spider</name>
    <name type="synonym">Nephila clavata</name>
    <dbReference type="NCBI Taxonomy" id="2740835"/>
    <lineage>
        <taxon>Eukaryota</taxon>
        <taxon>Metazoa</taxon>
        <taxon>Ecdysozoa</taxon>
        <taxon>Arthropoda</taxon>
        <taxon>Chelicerata</taxon>
        <taxon>Arachnida</taxon>
        <taxon>Araneae</taxon>
        <taxon>Araneomorphae</taxon>
        <taxon>Entelegynae</taxon>
        <taxon>Araneoidea</taxon>
        <taxon>Nephilidae</taxon>
        <taxon>Trichonephila</taxon>
    </lineage>
</organism>
<proteinExistence type="predicted"/>
<sequence length="72" mass="8457">MVYYHWAAWTIKAVSRSFEGLFWMMVKTNVSSPARERMERKKLCYRSQAIQEANEEKGNGRETHSNPNIHPA</sequence>
<protein>
    <submittedName>
        <fullName evidence="2">Uncharacterized protein</fullName>
    </submittedName>
</protein>
<dbReference type="Proteomes" id="UP000887116">
    <property type="component" value="Unassembled WGS sequence"/>
</dbReference>